<accession>A0A7H1B4L5</accession>
<dbReference type="EMBL" id="CP061281">
    <property type="protein sequence ID" value="QNS03670.1"/>
    <property type="molecule type" value="Genomic_DNA"/>
</dbReference>
<reference evidence="1 2" key="1">
    <citation type="submission" date="2020-09" db="EMBL/GenBank/DDBJ databases">
        <title>A novel species.</title>
        <authorList>
            <person name="Gao J."/>
        </authorList>
    </citation>
    <scope>NUCLEOTIDE SEQUENCE [LARGE SCALE GENOMIC DNA]</scope>
    <source>
        <strain evidence="1 2">CRXT-Y-14</strain>
    </source>
</reference>
<dbReference type="Proteomes" id="UP000516428">
    <property type="component" value="Chromosome"/>
</dbReference>
<gene>
    <name evidence="1" type="ORF">IAG42_08535</name>
</gene>
<evidence type="ECO:0000313" key="2">
    <source>
        <dbReference type="Proteomes" id="UP000516428"/>
    </source>
</evidence>
<dbReference type="AlphaFoldDB" id="A0A7H1B4L5"/>
<organism evidence="1 2">
    <name type="scientific">Streptomyces xanthii</name>
    <dbReference type="NCBI Taxonomy" id="2768069"/>
    <lineage>
        <taxon>Bacteria</taxon>
        <taxon>Bacillati</taxon>
        <taxon>Actinomycetota</taxon>
        <taxon>Actinomycetes</taxon>
        <taxon>Kitasatosporales</taxon>
        <taxon>Streptomycetaceae</taxon>
        <taxon>Streptomyces</taxon>
    </lineage>
</organism>
<dbReference type="InterPro" id="IPR045728">
    <property type="entry name" value="DUF6082"/>
</dbReference>
<protein>
    <submittedName>
        <fullName evidence="1">Uncharacterized protein</fullName>
    </submittedName>
</protein>
<dbReference type="KEGG" id="sxn:IAG42_08535"/>
<sequence length="124" mass="14402">MHWELLSKAIDDPELAVVIDNYGVDGLTPQKRRQYMYANLWYINAFHKYEAGLLDQRALFSALRELFQSEHIREYWEVTRPHRASLDPASSEAEVGRMAEALFQEIEAASDTEEWWVVGEAPSE</sequence>
<keyword evidence="2" id="KW-1185">Reference proteome</keyword>
<evidence type="ECO:0000313" key="1">
    <source>
        <dbReference type="EMBL" id="QNS03670.1"/>
    </source>
</evidence>
<dbReference type="Pfam" id="PF19560">
    <property type="entry name" value="DUF6082"/>
    <property type="match status" value="1"/>
</dbReference>
<name>A0A7H1B4L5_9ACTN</name>
<proteinExistence type="predicted"/>